<dbReference type="EMBL" id="CP062983">
    <property type="protein sequence ID" value="QPC82344.1"/>
    <property type="molecule type" value="Genomic_DNA"/>
</dbReference>
<name>A0A7S8E8I6_9CHLR</name>
<feature type="region of interest" description="Disordered" evidence="1">
    <location>
        <begin position="197"/>
        <end position="218"/>
    </location>
</feature>
<protein>
    <submittedName>
        <fullName evidence="2">Uncharacterized protein</fullName>
    </submittedName>
</protein>
<sequence>MTEYYSEMMQERLDGNLDAQREAELLRHLQQAPEAAEQNASLEAVHDMLVRAPLERAPSRLAATIMARLARAVQEQAERQELPEEVKQALLLAMNLVILQMTPVLLASSYMVLNAQARPKALSNAVNRTVMLMVMMIDGMGVLIDEMEALVKEDPRMAPVALSLMPTIMTAMLNYLEDADHLDNIRQIDRHLEALQNTAPSVPDDDEDDDRISRLSGR</sequence>
<evidence type="ECO:0000313" key="2">
    <source>
        <dbReference type="EMBL" id="QPC82344.1"/>
    </source>
</evidence>
<dbReference type="AlphaFoldDB" id="A0A7S8E8I6"/>
<keyword evidence="3" id="KW-1185">Reference proteome</keyword>
<dbReference type="RefSeq" id="WP_195170413.1">
    <property type="nucleotide sequence ID" value="NZ_CP062983.1"/>
</dbReference>
<gene>
    <name evidence="2" type="ORF">G4Y79_22095</name>
</gene>
<accession>A0A7S8E8I6</accession>
<reference evidence="2 3" key="1">
    <citation type="submission" date="2020-02" db="EMBL/GenBank/DDBJ databases">
        <authorList>
            <person name="Zheng R.K."/>
            <person name="Sun C.M."/>
        </authorList>
    </citation>
    <scope>NUCLEOTIDE SEQUENCE [LARGE SCALE GENOMIC DNA]</scope>
    <source>
        <strain evidence="3">rifampicinis</strain>
    </source>
</reference>
<proteinExistence type="predicted"/>
<dbReference type="Proteomes" id="UP000594468">
    <property type="component" value="Chromosome"/>
</dbReference>
<evidence type="ECO:0000256" key="1">
    <source>
        <dbReference type="SAM" id="MobiDB-lite"/>
    </source>
</evidence>
<organism evidence="2 3">
    <name type="scientific">Phototrophicus methaneseepsis</name>
    <dbReference type="NCBI Taxonomy" id="2710758"/>
    <lineage>
        <taxon>Bacteria</taxon>
        <taxon>Bacillati</taxon>
        <taxon>Chloroflexota</taxon>
        <taxon>Candidatus Thermofontia</taxon>
        <taxon>Phototrophicales</taxon>
        <taxon>Phototrophicaceae</taxon>
        <taxon>Phototrophicus</taxon>
    </lineage>
</organism>
<dbReference type="KEGG" id="pmet:G4Y79_22095"/>
<evidence type="ECO:0000313" key="3">
    <source>
        <dbReference type="Proteomes" id="UP000594468"/>
    </source>
</evidence>